<gene>
    <name evidence="2" type="ORF">J0A66_04775</name>
</gene>
<accession>A0A939IQK2</accession>
<dbReference type="EMBL" id="JAFKCV010000002">
    <property type="protein sequence ID" value="MBN7824536.1"/>
    <property type="molecule type" value="Genomic_DNA"/>
</dbReference>
<proteinExistence type="predicted"/>
<sequence>MQVQIAYQFPDEQRAYRFLNELKHWPVADVRARYHRGNRSVRVDYQYADTGFDPTSSELDSLAASYGGQETSL</sequence>
<feature type="region of interest" description="Disordered" evidence="1">
    <location>
        <begin position="53"/>
        <end position="73"/>
    </location>
</feature>
<dbReference type="Proteomes" id="UP000664654">
    <property type="component" value="Unassembled WGS sequence"/>
</dbReference>
<evidence type="ECO:0000313" key="3">
    <source>
        <dbReference type="Proteomes" id="UP000664654"/>
    </source>
</evidence>
<evidence type="ECO:0000313" key="2">
    <source>
        <dbReference type="EMBL" id="MBN7824536.1"/>
    </source>
</evidence>
<dbReference type="RefSeq" id="WP_206572641.1">
    <property type="nucleotide sequence ID" value="NZ_JAFKCV010000002.1"/>
</dbReference>
<keyword evidence="3" id="KW-1185">Reference proteome</keyword>
<dbReference type="AlphaFoldDB" id="A0A939IQK2"/>
<name>A0A939IQK2_9ALTE</name>
<comment type="caution">
    <text evidence="2">The sequence shown here is derived from an EMBL/GenBank/DDBJ whole genome shotgun (WGS) entry which is preliminary data.</text>
</comment>
<reference evidence="2" key="1">
    <citation type="submission" date="2021-03" db="EMBL/GenBank/DDBJ databases">
        <title>novel species isolated from a fishpond in China.</title>
        <authorList>
            <person name="Lu H."/>
            <person name="Cai Z."/>
        </authorList>
    </citation>
    <scope>NUCLEOTIDE SEQUENCE</scope>
    <source>
        <strain evidence="2">JCM 30855</strain>
    </source>
</reference>
<evidence type="ECO:0000256" key="1">
    <source>
        <dbReference type="SAM" id="MobiDB-lite"/>
    </source>
</evidence>
<organism evidence="2 3">
    <name type="scientific">Bowmanella dokdonensis</name>
    <dbReference type="NCBI Taxonomy" id="751969"/>
    <lineage>
        <taxon>Bacteria</taxon>
        <taxon>Pseudomonadati</taxon>
        <taxon>Pseudomonadota</taxon>
        <taxon>Gammaproteobacteria</taxon>
        <taxon>Alteromonadales</taxon>
        <taxon>Alteromonadaceae</taxon>
        <taxon>Bowmanella</taxon>
    </lineage>
</organism>
<protein>
    <submittedName>
        <fullName evidence="2">Uncharacterized protein</fullName>
    </submittedName>
</protein>